<keyword evidence="6" id="KW-1185">Reference proteome</keyword>
<organism evidence="5 6">
    <name type="scientific">Alteribacillus bidgolensis</name>
    <dbReference type="NCBI Taxonomy" id="930129"/>
    <lineage>
        <taxon>Bacteria</taxon>
        <taxon>Bacillati</taxon>
        <taxon>Bacillota</taxon>
        <taxon>Bacilli</taxon>
        <taxon>Bacillales</taxon>
        <taxon>Bacillaceae</taxon>
        <taxon>Alteribacillus</taxon>
    </lineage>
</organism>
<dbReference type="GO" id="GO:0005524">
    <property type="term" value="F:ATP binding"/>
    <property type="evidence" value="ECO:0007669"/>
    <property type="project" value="UniProtKB-KW"/>
</dbReference>
<keyword evidence="2 5" id="KW-0067">ATP-binding</keyword>
<keyword evidence="1" id="KW-0547">Nucleotide-binding</keyword>
<dbReference type="InterPro" id="IPR027417">
    <property type="entry name" value="P-loop_NTPase"/>
</dbReference>
<dbReference type="OrthoDB" id="9760950at2"/>
<proteinExistence type="predicted"/>
<dbReference type="InterPro" id="IPR017871">
    <property type="entry name" value="ABC_transporter-like_CS"/>
</dbReference>
<name>A0A1G8E3Z1_9BACI</name>
<dbReference type="NCBIfam" id="NF000355">
    <property type="entry name" value="ribo_prot_ABC_F"/>
    <property type="match status" value="1"/>
</dbReference>
<evidence type="ECO:0000313" key="5">
    <source>
        <dbReference type="EMBL" id="SDH64565.1"/>
    </source>
</evidence>
<accession>A0A1G8E3Z1</accession>
<dbReference type="CDD" id="cd03221">
    <property type="entry name" value="ABCF_EF-3"/>
    <property type="match status" value="2"/>
</dbReference>
<dbReference type="Pfam" id="PF00005">
    <property type="entry name" value="ABC_tran"/>
    <property type="match status" value="2"/>
</dbReference>
<dbReference type="InterPro" id="IPR051309">
    <property type="entry name" value="ABCF_ATPase"/>
</dbReference>
<evidence type="ECO:0000256" key="3">
    <source>
        <dbReference type="SAM" id="Coils"/>
    </source>
</evidence>
<dbReference type="InterPro" id="IPR003593">
    <property type="entry name" value="AAA+_ATPase"/>
</dbReference>
<dbReference type="PANTHER" id="PTHR42855">
    <property type="entry name" value="ABC TRANSPORTER ATP-BINDING SUBUNIT"/>
    <property type="match status" value="1"/>
</dbReference>
<dbReference type="PROSITE" id="PS00211">
    <property type="entry name" value="ABC_TRANSPORTER_1"/>
    <property type="match status" value="1"/>
</dbReference>
<evidence type="ECO:0000313" key="6">
    <source>
        <dbReference type="Proteomes" id="UP000199017"/>
    </source>
</evidence>
<dbReference type="InterPro" id="IPR003439">
    <property type="entry name" value="ABC_transporter-like_ATP-bd"/>
</dbReference>
<feature type="coiled-coil region" evidence="3">
    <location>
        <begin position="171"/>
        <end position="205"/>
    </location>
</feature>
<dbReference type="PANTHER" id="PTHR42855:SF2">
    <property type="entry name" value="DRUG RESISTANCE ABC TRANSPORTER,ATP-BINDING PROTEIN"/>
    <property type="match status" value="1"/>
</dbReference>
<evidence type="ECO:0000256" key="1">
    <source>
        <dbReference type="ARBA" id="ARBA00022741"/>
    </source>
</evidence>
<protein>
    <submittedName>
        <fullName evidence="5">Pleuromutilin/lincosamide/streptogramin A transport system ATP-binding/permease protein</fullName>
    </submittedName>
</protein>
<dbReference type="Gene3D" id="3.40.50.300">
    <property type="entry name" value="P-loop containing nucleotide triphosphate hydrolases"/>
    <property type="match status" value="3"/>
</dbReference>
<evidence type="ECO:0000256" key="2">
    <source>
        <dbReference type="ARBA" id="ARBA00022840"/>
    </source>
</evidence>
<dbReference type="SUPFAM" id="SSF52540">
    <property type="entry name" value="P-loop containing nucleoside triphosphate hydrolases"/>
    <property type="match status" value="2"/>
</dbReference>
<dbReference type="GO" id="GO:0016887">
    <property type="term" value="F:ATP hydrolysis activity"/>
    <property type="evidence" value="ECO:0007669"/>
    <property type="project" value="InterPro"/>
</dbReference>
<feature type="domain" description="ABC transporter" evidence="4">
    <location>
        <begin position="272"/>
        <end position="480"/>
    </location>
</feature>
<keyword evidence="3" id="KW-0175">Coiled coil</keyword>
<dbReference type="SMART" id="SM00382">
    <property type="entry name" value="AAA"/>
    <property type="match status" value="2"/>
</dbReference>
<feature type="domain" description="ABC transporter" evidence="4">
    <location>
        <begin position="4"/>
        <end position="175"/>
    </location>
</feature>
<dbReference type="EMBL" id="FNDU01000002">
    <property type="protein sequence ID" value="SDH64565.1"/>
    <property type="molecule type" value="Genomic_DNA"/>
</dbReference>
<evidence type="ECO:0000259" key="4">
    <source>
        <dbReference type="PROSITE" id="PS50893"/>
    </source>
</evidence>
<dbReference type="STRING" id="930129.SAMN05216352_10260"/>
<dbReference type="Proteomes" id="UP000199017">
    <property type="component" value="Unassembled WGS sequence"/>
</dbReference>
<dbReference type="PROSITE" id="PS50893">
    <property type="entry name" value="ABC_TRANSPORTER_2"/>
    <property type="match status" value="2"/>
</dbReference>
<gene>
    <name evidence="5" type="ORF">SAMN05216352_10260</name>
</gene>
<sequence>MVLIDLQDIRIDVKDRTLFEISNISIHQGDCIGLVGRNGSGKTSLLEIIAGEKEAASGTVSKHVSVALLPQLKPQIGQKSGGEISQIINRETLLQEPEVLLADEPTTHLDMENMEKLEHRLQRHQEAMVVVSHDRAFLDALCNQIWEIDNGQVRVYSGNYTDYEQRKQAARKHREKEYEKYIHKKKQLEEAMQQKEQKAQRAVKKPMNTSSSEAKITGAKPYFAKKQKKLNQGVKSIQTRIKQLDKVEKIKELPSIKMQVAQEESLKNRTIIRGEKVSGTAGNQLLWEGADFTVTAGDKVALIGPNGSGKTTFLRIILEEADGIHISPSVSFGYFSQMLDVLEGDDSILENVRRHSVQDQTMIRTVLARLGFFRDDVFKPVRVLSGGERVKAAFAALFVSNANVLILDEPTNYLDIEAIEALESLLNDYSGTVLFVSHDRRFLENTATRIFAINSNRIVSFDGSYRAYLNDELIKDQDPLEDELLKVEMKIADVLSRLSITPSEVLEQEFQQLLRRKKDIKQRQKTD</sequence>
<reference evidence="5 6" key="1">
    <citation type="submission" date="2016-10" db="EMBL/GenBank/DDBJ databases">
        <authorList>
            <person name="de Groot N.N."/>
        </authorList>
    </citation>
    <scope>NUCLEOTIDE SEQUENCE [LARGE SCALE GENOMIC DNA]</scope>
    <source>
        <strain evidence="6">P4B,CCM 7963,CECT 7998,DSM 25260,IBRC-M 10614,KCTC 13821</strain>
    </source>
</reference>
<dbReference type="AlphaFoldDB" id="A0A1G8E3Z1"/>